<sequence>MAEPLTYGALIDAARRELATAVVQPPPGIADGATEDAAALVDLLALTGRHARFLGTAAGVANPALALAHQLTETVTATRLILPTASAARADRWRPAALRLAVAHDLLAAQIGPDGERRGPDAAILHDRAIVAAAAGRLAGLVVLAADSATSSADHLRRHILDAAPPSPPTPSHDPPELDGQRAHTALTIAQALDRVGQVRDTATRLEHTYAQPRQPTALDEVTPLLGDETGHPFEQAVEAMRYAAHTMTWPRLRMHGAALRAVAAIAVTMTSWTTQLTGWAQRHSRPPAQHDYARATAQARQAQLRWQNVQEILGPLRTLGFDGRHVDEQVRRLARQIRIGPGAAQPPAALPAARRAVLLLPELADTSSLATHHLAADRLLRVATATGLWVEPATRIRKLADAYNAAASASRDLVDACAALTGPQPTPGRARYQSDPDAPGPARPRRAPRPRPPAPPARDQMISIQDPRHGQLTCDAALFERALRFADPNLWDMLRPHTTRLHLTGTESRTTLAALAAIHTPQYFTPPPQATTKPAAAENQPDGPNQDPGNAAPPPPADDGLEL</sequence>
<feature type="region of interest" description="Disordered" evidence="1">
    <location>
        <begin position="421"/>
        <end position="468"/>
    </location>
</feature>
<gene>
    <name evidence="2" type="ORF">BL253_35290</name>
</gene>
<dbReference type="EMBL" id="MOMC01000104">
    <property type="protein sequence ID" value="ONH22552.1"/>
    <property type="molecule type" value="Genomic_DNA"/>
</dbReference>
<dbReference type="Proteomes" id="UP000188929">
    <property type="component" value="Unassembled WGS sequence"/>
</dbReference>
<reference evidence="3" key="1">
    <citation type="submission" date="2016-10" db="EMBL/GenBank/DDBJ databases">
        <title>Frankia sp. NRRL B-16386 Genome sequencing.</title>
        <authorList>
            <person name="Ghodhbane-Gtari F."/>
            <person name="Swanson E."/>
            <person name="Gueddou A."/>
            <person name="Hezbri K."/>
            <person name="Ktari K."/>
            <person name="Nouioui I."/>
            <person name="Morris K."/>
            <person name="Simpson S."/>
            <person name="Abebe-Akele F."/>
            <person name="Thomas K."/>
            <person name="Gtari M."/>
            <person name="Tisa L.S."/>
        </authorList>
    </citation>
    <scope>NUCLEOTIDE SEQUENCE [LARGE SCALE GENOMIC DNA]</scope>
    <source>
        <strain evidence="3">NRRL B-16386</strain>
    </source>
</reference>
<organism evidence="2 3">
    <name type="scientific">Pseudofrankia asymbiotica</name>
    <dbReference type="NCBI Taxonomy" id="1834516"/>
    <lineage>
        <taxon>Bacteria</taxon>
        <taxon>Bacillati</taxon>
        <taxon>Actinomycetota</taxon>
        <taxon>Actinomycetes</taxon>
        <taxon>Frankiales</taxon>
        <taxon>Frankiaceae</taxon>
        <taxon>Pseudofrankia</taxon>
    </lineage>
</organism>
<accession>A0A1V2I0F9</accession>
<dbReference type="AlphaFoldDB" id="A0A1V2I0F9"/>
<comment type="caution">
    <text evidence="2">The sequence shown here is derived from an EMBL/GenBank/DDBJ whole genome shotgun (WGS) entry which is preliminary data.</text>
</comment>
<evidence type="ECO:0000256" key="1">
    <source>
        <dbReference type="SAM" id="MobiDB-lite"/>
    </source>
</evidence>
<protein>
    <submittedName>
        <fullName evidence="2">Uncharacterized protein</fullName>
    </submittedName>
</protein>
<dbReference type="RefSeq" id="WP_076822313.1">
    <property type="nucleotide sequence ID" value="NZ_MOMC01000104.1"/>
</dbReference>
<feature type="compositionally biased region" description="Low complexity" evidence="1">
    <location>
        <begin position="531"/>
        <end position="551"/>
    </location>
</feature>
<name>A0A1V2I0F9_9ACTN</name>
<keyword evidence="3" id="KW-1185">Reference proteome</keyword>
<dbReference type="OrthoDB" id="3206421at2"/>
<evidence type="ECO:0000313" key="2">
    <source>
        <dbReference type="EMBL" id="ONH22552.1"/>
    </source>
</evidence>
<proteinExistence type="predicted"/>
<feature type="region of interest" description="Disordered" evidence="1">
    <location>
        <begin position="524"/>
        <end position="564"/>
    </location>
</feature>
<evidence type="ECO:0000313" key="3">
    <source>
        <dbReference type="Proteomes" id="UP000188929"/>
    </source>
</evidence>